<accession>A0A8X6PQZ5</accession>
<keyword evidence="2" id="KW-1185">Reference proteome</keyword>
<dbReference type="EMBL" id="BMAW01022167">
    <property type="protein sequence ID" value="GFT76645.1"/>
    <property type="molecule type" value="Genomic_DNA"/>
</dbReference>
<reference evidence="1" key="1">
    <citation type="submission" date="2020-08" db="EMBL/GenBank/DDBJ databases">
        <title>Multicomponent nature underlies the extraordinary mechanical properties of spider dragline silk.</title>
        <authorList>
            <person name="Kono N."/>
            <person name="Nakamura H."/>
            <person name="Mori M."/>
            <person name="Yoshida Y."/>
            <person name="Ohtoshi R."/>
            <person name="Malay A.D."/>
            <person name="Moran D.A.P."/>
            <person name="Tomita M."/>
            <person name="Numata K."/>
            <person name="Arakawa K."/>
        </authorList>
    </citation>
    <scope>NUCLEOTIDE SEQUENCE</scope>
</reference>
<dbReference type="OrthoDB" id="6429903at2759"/>
<dbReference type="Proteomes" id="UP000887013">
    <property type="component" value="Unassembled WGS sequence"/>
</dbReference>
<proteinExistence type="predicted"/>
<comment type="caution">
    <text evidence="1">The sequence shown here is derived from an EMBL/GenBank/DDBJ whole genome shotgun (WGS) entry which is preliminary data.</text>
</comment>
<protein>
    <submittedName>
        <fullName evidence="1">Uncharacterized protein</fullName>
    </submittedName>
</protein>
<sequence length="394" mass="45830">MGFLSQKLGVSFMYPDEYHLGILNTDICEESHRVAVSVKNFYYYEVFNDEISKMKPQFESSPLYICDYLSRICGRDGVFSDLSVFELLLTTCAFLIHLCFFCIENGFRKIISCAHLCWAVYFDEYKEDFYRHGGWNQLKILSDSYALVHNLLNMSPGRILPIEEVKRLYILDVMKAMDNYRIFESCFKANYKTSSKAWVKFNLQNLTKSEASDATKDTKRCQDFRNPKVIEEFLLQFRRFCYPNSSEMLKYLSCRRTQSTNGNCYKKSDGTVSRSLLKIQDLTVKDTTTDTLIRQRETEFDSKKNSNQTDDIISTDLFQNSETTSNVIENVAPTNASFSKQISSNEELSVDKTRSPIDRKLNEDTRKEIDLERESPEVKSILRMILVLGNTWNT</sequence>
<dbReference type="AlphaFoldDB" id="A0A8X6PQZ5"/>
<name>A0A8X6PQZ5_NEPPI</name>
<evidence type="ECO:0000313" key="2">
    <source>
        <dbReference type="Proteomes" id="UP000887013"/>
    </source>
</evidence>
<organism evidence="1 2">
    <name type="scientific">Nephila pilipes</name>
    <name type="common">Giant wood spider</name>
    <name type="synonym">Nephila maculata</name>
    <dbReference type="NCBI Taxonomy" id="299642"/>
    <lineage>
        <taxon>Eukaryota</taxon>
        <taxon>Metazoa</taxon>
        <taxon>Ecdysozoa</taxon>
        <taxon>Arthropoda</taxon>
        <taxon>Chelicerata</taxon>
        <taxon>Arachnida</taxon>
        <taxon>Araneae</taxon>
        <taxon>Araneomorphae</taxon>
        <taxon>Entelegynae</taxon>
        <taxon>Araneoidea</taxon>
        <taxon>Nephilidae</taxon>
        <taxon>Nephila</taxon>
    </lineage>
</organism>
<gene>
    <name evidence="1" type="primary">AVEN_117468_1</name>
    <name evidence="1" type="ORF">NPIL_352941</name>
</gene>
<evidence type="ECO:0000313" key="1">
    <source>
        <dbReference type="EMBL" id="GFT76645.1"/>
    </source>
</evidence>